<reference evidence="1" key="1">
    <citation type="submission" date="2020-04" db="EMBL/GenBank/DDBJ databases">
        <authorList>
            <person name="Alioto T."/>
            <person name="Alioto T."/>
            <person name="Gomez Garrido J."/>
        </authorList>
    </citation>
    <scope>NUCLEOTIDE SEQUENCE</scope>
    <source>
        <strain evidence="1">A484AB</strain>
    </source>
</reference>
<dbReference type="PANTHER" id="PTHR34615:SF1">
    <property type="entry name" value="PX DOMAIN-CONTAINING PROTEIN"/>
    <property type="match status" value="1"/>
</dbReference>
<dbReference type="PANTHER" id="PTHR34615">
    <property type="entry name" value="PX DOMAIN-CONTAINING PROTEIN"/>
    <property type="match status" value="1"/>
</dbReference>
<evidence type="ECO:0000313" key="1">
    <source>
        <dbReference type="EMBL" id="CAB4017124.1"/>
    </source>
</evidence>
<evidence type="ECO:0000313" key="2">
    <source>
        <dbReference type="Proteomes" id="UP001152795"/>
    </source>
</evidence>
<dbReference type="Proteomes" id="UP001152795">
    <property type="component" value="Unassembled WGS sequence"/>
</dbReference>
<protein>
    <submittedName>
        <fullName evidence="1">Uncharacterized protein</fullName>
    </submittedName>
</protein>
<organism evidence="1 2">
    <name type="scientific">Paramuricea clavata</name>
    <name type="common">Red gorgonian</name>
    <name type="synonym">Violescent sea-whip</name>
    <dbReference type="NCBI Taxonomy" id="317549"/>
    <lineage>
        <taxon>Eukaryota</taxon>
        <taxon>Metazoa</taxon>
        <taxon>Cnidaria</taxon>
        <taxon>Anthozoa</taxon>
        <taxon>Octocorallia</taxon>
        <taxon>Malacalcyonacea</taxon>
        <taxon>Plexauridae</taxon>
        <taxon>Paramuricea</taxon>
    </lineage>
</organism>
<dbReference type="EMBL" id="CACRXK020009414">
    <property type="protein sequence ID" value="CAB4017124.1"/>
    <property type="molecule type" value="Genomic_DNA"/>
</dbReference>
<accession>A0A6S7IE11</accession>
<dbReference type="AlphaFoldDB" id="A0A6S7IE11"/>
<comment type="caution">
    <text evidence="1">The sequence shown here is derived from an EMBL/GenBank/DDBJ whole genome shotgun (WGS) entry which is preliminary data.</text>
</comment>
<proteinExistence type="predicted"/>
<name>A0A6S7IE11_PARCT</name>
<sequence length="214" mass="25217">MAAATDFYLLALIKGDIDEEEYLLLIEENDNTYMKLSNFPYEEYDPFDWDALDELVCKTEFRFEKNDIPLLQHALQIPAVISIKRCKTCHGLEALCILLKRFAYPVRYCDMVSLFGRSVPEVCRIVHYMVNIIYEKHHFRLTSWNQPFLSPENLQLYASHIHNKGAPLSNCFGFIDGTVRPICRPEKDQRHVYNGHKRLHCLNYFKAFLFQMEP</sequence>
<keyword evidence="2" id="KW-1185">Reference proteome</keyword>
<gene>
    <name evidence="1" type="ORF">PACLA_8A055397</name>
</gene>
<dbReference type="OrthoDB" id="5978526at2759"/>